<feature type="transmembrane region" description="Helical" evidence="2">
    <location>
        <begin position="12"/>
        <end position="39"/>
    </location>
</feature>
<keyword evidence="2" id="KW-0812">Transmembrane</keyword>
<accession>A0ABR2GR73</accession>
<gene>
    <name evidence="3" type="ORF">M9Y10_040039</name>
</gene>
<evidence type="ECO:0000256" key="1">
    <source>
        <dbReference type="SAM" id="MobiDB-lite"/>
    </source>
</evidence>
<organism evidence="3 4">
    <name type="scientific">Tritrichomonas musculus</name>
    <dbReference type="NCBI Taxonomy" id="1915356"/>
    <lineage>
        <taxon>Eukaryota</taxon>
        <taxon>Metamonada</taxon>
        <taxon>Parabasalia</taxon>
        <taxon>Tritrichomonadida</taxon>
        <taxon>Tritrichomonadidae</taxon>
        <taxon>Tritrichomonas</taxon>
    </lineage>
</organism>
<protein>
    <submittedName>
        <fullName evidence="3">Uncharacterized protein</fullName>
    </submittedName>
</protein>
<sequence length="114" mass="13214">MSAFFSDPQEHMLIFVLVLIILEVILIFTLFKSIILLLIRKVIKYFENCLQKNKSRSPLNKEIIVDINGERYDKISERFADKIKKLENDPKNVPKLNENPMDQGLLSHAQAADV</sequence>
<dbReference type="EMBL" id="JAPFFF010000069">
    <property type="protein sequence ID" value="KAK8836082.1"/>
    <property type="molecule type" value="Genomic_DNA"/>
</dbReference>
<dbReference type="Proteomes" id="UP001470230">
    <property type="component" value="Unassembled WGS sequence"/>
</dbReference>
<comment type="caution">
    <text evidence="3">The sequence shown here is derived from an EMBL/GenBank/DDBJ whole genome shotgun (WGS) entry which is preliminary data.</text>
</comment>
<keyword evidence="4" id="KW-1185">Reference proteome</keyword>
<keyword evidence="2" id="KW-0472">Membrane</keyword>
<evidence type="ECO:0000256" key="2">
    <source>
        <dbReference type="SAM" id="Phobius"/>
    </source>
</evidence>
<feature type="region of interest" description="Disordered" evidence="1">
    <location>
        <begin position="89"/>
        <end position="114"/>
    </location>
</feature>
<evidence type="ECO:0000313" key="4">
    <source>
        <dbReference type="Proteomes" id="UP001470230"/>
    </source>
</evidence>
<reference evidence="3 4" key="1">
    <citation type="submission" date="2024-04" db="EMBL/GenBank/DDBJ databases">
        <title>Tritrichomonas musculus Genome.</title>
        <authorList>
            <person name="Alves-Ferreira E."/>
            <person name="Grigg M."/>
            <person name="Lorenzi H."/>
            <person name="Galac M."/>
        </authorList>
    </citation>
    <scope>NUCLEOTIDE SEQUENCE [LARGE SCALE GENOMIC DNA]</scope>
    <source>
        <strain evidence="3 4">EAF2021</strain>
    </source>
</reference>
<proteinExistence type="predicted"/>
<evidence type="ECO:0000313" key="3">
    <source>
        <dbReference type="EMBL" id="KAK8836082.1"/>
    </source>
</evidence>
<keyword evidence="2" id="KW-1133">Transmembrane helix</keyword>
<name>A0ABR2GR73_9EUKA</name>